<dbReference type="PANTHER" id="PTHR45947:SF3">
    <property type="entry name" value="SULFOQUINOVOSYL TRANSFERASE SQD2"/>
    <property type="match status" value="1"/>
</dbReference>
<evidence type="ECO:0000313" key="3">
    <source>
        <dbReference type="EMBL" id="AKB40573.1"/>
    </source>
</evidence>
<dbReference type="EC" id="2.4.1.-" evidence="3"/>
<proteinExistence type="predicted"/>
<dbReference type="CDD" id="cd03801">
    <property type="entry name" value="GT4_PimA-like"/>
    <property type="match status" value="1"/>
</dbReference>
<dbReference type="AlphaFoldDB" id="A0A0E3PY47"/>
<feature type="domain" description="Glycosyltransferase subfamily 4-like N-terminal" evidence="2">
    <location>
        <begin position="14"/>
        <end position="182"/>
    </location>
</feature>
<dbReference type="PANTHER" id="PTHR45947">
    <property type="entry name" value="SULFOQUINOVOSYL TRANSFERASE SQD2"/>
    <property type="match status" value="1"/>
</dbReference>
<gene>
    <name evidence="3" type="ORF">MSMAW_1582</name>
</gene>
<feature type="domain" description="Glycosyl transferase family 1" evidence="1">
    <location>
        <begin position="197"/>
        <end position="340"/>
    </location>
</feature>
<keyword evidence="3" id="KW-0808">Transferase</keyword>
<evidence type="ECO:0000259" key="2">
    <source>
        <dbReference type="Pfam" id="PF13439"/>
    </source>
</evidence>
<evidence type="ECO:0000259" key="1">
    <source>
        <dbReference type="Pfam" id="PF00534"/>
    </source>
</evidence>
<dbReference type="InterPro" id="IPR050194">
    <property type="entry name" value="Glycosyltransferase_grp1"/>
</dbReference>
<dbReference type="Pfam" id="PF00534">
    <property type="entry name" value="Glycos_transf_1"/>
    <property type="match status" value="1"/>
</dbReference>
<evidence type="ECO:0000313" key="4">
    <source>
        <dbReference type="Proteomes" id="UP000033058"/>
    </source>
</evidence>
<accession>A0A0E3PY47</accession>
<dbReference type="Proteomes" id="UP000033058">
    <property type="component" value="Chromosome"/>
</dbReference>
<dbReference type="HOGENOM" id="CLU_009583_2_1_2"/>
<dbReference type="GeneID" id="24851283"/>
<dbReference type="PATRIC" id="fig|1434117.4.peg.2015"/>
<sequence length="399" mass="45246">MKVLMINYMETTAPGGINKTVREIARNMSKMGHEIIVVQSNPLNLDNEEIYENFKIIRIPSICKNYLMGINPELHSYLKNYQDRIAPDVVHIHGVHSLLSFQCILIIKYLNDRLPIIFSPHLDVAKSTLAGNYLWNIYTQIGVRIFKSVTHITSCSNFEANNIAHMFDVSPDKISIIPHGVDSIDLIKPCNVTHNIRLVYSGYLIKRKNVDYLLSGLNSLIYDYGVEKVLLTIIGEGPEKKTLLKMANRLKLTENVIFKPFLPRDELIQEIKGSDIFLLLSESEAYGIVVAEALSQGTPCIVSNSTALNEFTNEIGCYGIDCPSDSRKLAQLILDIYEKKLKVGPLSNKIRTWDKVAEDYELLYNMMLYQNQQTSSNLQSKSDPENQLGSIYKIDSNLH</sequence>
<dbReference type="Pfam" id="PF13439">
    <property type="entry name" value="Glyco_transf_4"/>
    <property type="match status" value="1"/>
</dbReference>
<dbReference type="SUPFAM" id="SSF53756">
    <property type="entry name" value="UDP-Glycosyltransferase/glycogen phosphorylase"/>
    <property type="match status" value="1"/>
</dbReference>
<dbReference type="InterPro" id="IPR001296">
    <property type="entry name" value="Glyco_trans_1"/>
</dbReference>
<dbReference type="EMBL" id="CP009509">
    <property type="protein sequence ID" value="AKB40573.1"/>
    <property type="molecule type" value="Genomic_DNA"/>
</dbReference>
<dbReference type="GO" id="GO:0016757">
    <property type="term" value="F:glycosyltransferase activity"/>
    <property type="evidence" value="ECO:0007669"/>
    <property type="project" value="UniProtKB-KW"/>
</dbReference>
<dbReference type="RefSeq" id="WP_048045706.1">
    <property type="nucleotide sequence ID" value="NZ_CP009509.1"/>
</dbReference>
<name>A0A0E3PY47_METMZ</name>
<dbReference type="InterPro" id="IPR028098">
    <property type="entry name" value="Glyco_trans_4-like_N"/>
</dbReference>
<reference evidence="3 4" key="1">
    <citation type="submission" date="2014-07" db="EMBL/GenBank/DDBJ databases">
        <title>Methanogenic archaea and the global carbon cycle.</title>
        <authorList>
            <person name="Henriksen J.R."/>
            <person name="Luke J."/>
            <person name="Reinhart S."/>
            <person name="Benedict M.N."/>
            <person name="Youngblut N.D."/>
            <person name="Metcalf M.E."/>
            <person name="Whitaker R.J."/>
            <person name="Metcalf W.W."/>
        </authorList>
    </citation>
    <scope>NUCLEOTIDE SEQUENCE [LARGE SCALE GENOMIC DNA]</scope>
    <source>
        <strain evidence="3 4">WWM610</strain>
    </source>
</reference>
<protein>
    <submittedName>
        <fullName evidence="3">Glycosyltransferase</fullName>
        <ecNumber evidence="3">2.4.1.-</ecNumber>
    </submittedName>
</protein>
<dbReference type="Gene3D" id="3.40.50.2000">
    <property type="entry name" value="Glycogen Phosphorylase B"/>
    <property type="match status" value="2"/>
</dbReference>
<organism evidence="3 4">
    <name type="scientific">Methanosarcina mazei WWM610</name>
    <dbReference type="NCBI Taxonomy" id="1434117"/>
    <lineage>
        <taxon>Archaea</taxon>
        <taxon>Methanobacteriati</taxon>
        <taxon>Methanobacteriota</taxon>
        <taxon>Stenosarchaea group</taxon>
        <taxon>Methanomicrobia</taxon>
        <taxon>Methanosarcinales</taxon>
        <taxon>Methanosarcinaceae</taxon>
        <taxon>Methanosarcina</taxon>
    </lineage>
</organism>
<keyword evidence="3" id="KW-0328">Glycosyltransferase</keyword>